<dbReference type="CDD" id="cd06223">
    <property type="entry name" value="PRTases_typeI"/>
    <property type="match status" value="1"/>
</dbReference>
<organism evidence="14 17">
    <name type="scientific">Eiseniibacteriota bacterium</name>
    <dbReference type="NCBI Taxonomy" id="2212470"/>
    <lineage>
        <taxon>Bacteria</taxon>
        <taxon>Candidatus Eiseniibacteriota</taxon>
    </lineage>
</organism>
<protein>
    <recommendedName>
        <fullName evidence="7">Amidophosphoribosyltransferase</fullName>
        <shortName evidence="7">ATase</shortName>
        <ecNumber evidence="7">2.4.2.14</ecNumber>
    </recommendedName>
    <alternativeName>
        <fullName evidence="7">Glutamine phosphoribosylpyrophosphate amidotransferase</fullName>
        <shortName evidence="7">GPATase</shortName>
    </alternativeName>
</protein>
<comment type="pathway">
    <text evidence="1 7 8">Purine metabolism; IMP biosynthesis via de novo pathway; N(1)-(5-phospho-D-ribosyl)glycinamide from 5-phospho-alpha-D-ribose 1-diphosphate: step 1/2.</text>
</comment>
<feature type="binding site" evidence="7 10">
    <location>
        <position position="372"/>
    </location>
    <ligand>
        <name>Mg(2+)</name>
        <dbReference type="ChEBI" id="CHEBI:18420"/>
    </ligand>
</feature>
<evidence type="ECO:0000313" key="17">
    <source>
        <dbReference type="Proteomes" id="UP000319829"/>
    </source>
</evidence>
<dbReference type="HAMAP" id="MF_01931">
    <property type="entry name" value="PurF"/>
    <property type="match status" value="1"/>
</dbReference>
<dbReference type="GO" id="GO:0000287">
    <property type="term" value="F:magnesium ion binding"/>
    <property type="evidence" value="ECO:0007669"/>
    <property type="project" value="UniProtKB-UniRule"/>
</dbReference>
<keyword evidence="7 11" id="KW-0411">Iron-sulfur</keyword>
<evidence type="ECO:0000313" key="14">
    <source>
        <dbReference type="EMBL" id="TMQ53143.1"/>
    </source>
</evidence>
<evidence type="ECO:0000256" key="1">
    <source>
        <dbReference type="ARBA" id="ARBA00005209"/>
    </source>
</evidence>
<evidence type="ECO:0000256" key="12">
    <source>
        <dbReference type="SAM" id="MobiDB-lite"/>
    </source>
</evidence>
<comment type="catalytic activity">
    <reaction evidence="7 8">
        <text>5-phospho-beta-D-ribosylamine + L-glutamate + diphosphate = 5-phospho-alpha-D-ribose 1-diphosphate + L-glutamine + H2O</text>
        <dbReference type="Rhea" id="RHEA:14905"/>
        <dbReference type="ChEBI" id="CHEBI:15377"/>
        <dbReference type="ChEBI" id="CHEBI:29985"/>
        <dbReference type="ChEBI" id="CHEBI:33019"/>
        <dbReference type="ChEBI" id="CHEBI:58017"/>
        <dbReference type="ChEBI" id="CHEBI:58359"/>
        <dbReference type="ChEBI" id="CHEBI:58681"/>
        <dbReference type="EC" id="2.4.2.14"/>
    </reaction>
</comment>
<keyword evidence="7 11" id="KW-0408">Iron</keyword>
<dbReference type="InterPro" id="IPR005854">
    <property type="entry name" value="PurF"/>
</dbReference>
<dbReference type="AlphaFoldDB" id="A0A538SP43"/>
<dbReference type="InterPro" id="IPR029055">
    <property type="entry name" value="Ntn_hydrolases_N"/>
</dbReference>
<feature type="binding site" evidence="7 11">
    <location>
        <position position="462"/>
    </location>
    <ligand>
        <name>[4Fe-4S] cluster</name>
        <dbReference type="ChEBI" id="CHEBI:49883"/>
    </ligand>
</feature>
<proteinExistence type="inferred from homology"/>
<evidence type="ECO:0000256" key="4">
    <source>
        <dbReference type="ARBA" id="ARBA00022679"/>
    </source>
</evidence>
<comment type="similarity">
    <text evidence="2 7 8">In the C-terminal section; belongs to the purine/pyrimidine phosphoribosyltransferase family.</text>
</comment>
<feature type="active site" description="Nucleophile" evidence="7 9">
    <location>
        <position position="29"/>
    </location>
</feature>
<dbReference type="Gene3D" id="3.40.50.2020">
    <property type="match status" value="1"/>
</dbReference>
<gene>
    <name evidence="7" type="primary">purF</name>
    <name evidence="14" type="ORF">E6K74_09910</name>
    <name evidence="15" type="ORF">E6K77_06835</name>
</gene>
<dbReference type="PIRSF" id="PIRSF000485">
    <property type="entry name" value="Amd_phspho_trans"/>
    <property type="match status" value="1"/>
</dbReference>
<evidence type="ECO:0000256" key="7">
    <source>
        <dbReference type="HAMAP-Rule" id="MF_01931"/>
    </source>
</evidence>
<evidence type="ECO:0000256" key="3">
    <source>
        <dbReference type="ARBA" id="ARBA00022676"/>
    </source>
</evidence>
<dbReference type="EMBL" id="VBOU01000089">
    <property type="protein sequence ID" value="TMQ53143.1"/>
    <property type="molecule type" value="Genomic_DNA"/>
</dbReference>
<feature type="binding site" evidence="7 11">
    <location>
        <position position="263"/>
    </location>
    <ligand>
        <name>[4Fe-4S] cluster</name>
        <dbReference type="ChEBI" id="CHEBI:49883"/>
    </ligand>
</feature>
<dbReference type="CDD" id="cd00715">
    <property type="entry name" value="GPATase_N"/>
    <property type="match status" value="1"/>
</dbReference>
<dbReference type="InterPro" id="IPR035584">
    <property type="entry name" value="PurF_N"/>
</dbReference>
<dbReference type="UniPathway" id="UPA00074">
    <property type="reaction ID" value="UER00124"/>
</dbReference>
<feature type="binding site" evidence="7 10">
    <location>
        <position position="373"/>
    </location>
    <ligand>
        <name>Mg(2+)</name>
        <dbReference type="ChEBI" id="CHEBI:18420"/>
    </ligand>
</feature>
<keyword evidence="7 10" id="KW-0479">Metal-binding</keyword>
<evidence type="ECO:0000256" key="2">
    <source>
        <dbReference type="ARBA" id="ARBA00010138"/>
    </source>
</evidence>
<dbReference type="SUPFAM" id="SSF56235">
    <property type="entry name" value="N-terminal nucleophile aminohydrolases (Ntn hydrolases)"/>
    <property type="match status" value="1"/>
</dbReference>
<dbReference type="GO" id="GO:0009113">
    <property type="term" value="P:purine nucleobase biosynthetic process"/>
    <property type="evidence" value="ECO:0007669"/>
    <property type="project" value="UniProtKB-UniRule"/>
</dbReference>
<dbReference type="GO" id="GO:0004044">
    <property type="term" value="F:amidophosphoribosyltransferase activity"/>
    <property type="evidence" value="ECO:0007669"/>
    <property type="project" value="UniProtKB-UniRule"/>
</dbReference>
<evidence type="ECO:0000259" key="13">
    <source>
        <dbReference type="PROSITE" id="PS51278"/>
    </source>
</evidence>
<evidence type="ECO:0000256" key="8">
    <source>
        <dbReference type="PIRNR" id="PIRNR000485"/>
    </source>
</evidence>
<comment type="cofactor">
    <cofactor evidence="7 10">
        <name>Mg(2+)</name>
        <dbReference type="ChEBI" id="CHEBI:18420"/>
    </cofactor>
    <text evidence="7 10">Binds 1 Mg(2+) ion per subunit.</text>
</comment>
<evidence type="ECO:0000256" key="5">
    <source>
        <dbReference type="ARBA" id="ARBA00022755"/>
    </source>
</evidence>
<dbReference type="Proteomes" id="UP000319829">
    <property type="component" value="Unassembled WGS sequence"/>
</dbReference>
<reference evidence="16 17" key="1">
    <citation type="journal article" date="2019" name="Nat. Microbiol.">
        <title>Mediterranean grassland soil C-N compound turnover is dependent on rainfall and depth, and is mediated by genomically divergent microorganisms.</title>
        <authorList>
            <person name="Diamond S."/>
            <person name="Andeer P.F."/>
            <person name="Li Z."/>
            <person name="Crits-Christoph A."/>
            <person name="Burstein D."/>
            <person name="Anantharaman K."/>
            <person name="Lane K.R."/>
            <person name="Thomas B.C."/>
            <person name="Pan C."/>
            <person name="Northen T.R."/>
            <person name="Banfield J.F."/>
        </authorList>
    </citation>
    <scope>NUCLEOTIDE SEQUENCE [LARGE SCALE GENOMIC DNA]</scope>
    <source>
        <strain evidence="14">WS_4</strain>
        <strain evidence="15">WS_7</strain>
    </source>
</reference>
<feature type="binding site" evidence="7 11">
    <location>
        <position position="409"/>
    </location>
    <ligand>
        <name>[4Fe-4S] cluster</name>
        <dbReference type="ChEBI" id="CHEBI:49883"/>
    </ligand>
</feature>
<comment type="cofactor">
    <cofactor evidence="7 11">
        <name>[4Fe-4S] cluster</name>
        <dbReference type="ChEBI" id="CHEBI:49883"/>
    </cofactor>
    <text evidence="7 11">Binds 1 [4Fe-4S] cluster per subunit.</text>
</comment>
<keyword evidence="4 7" id="KW-0808">Transferase</keyword>
<feature type="compositionally biased region" description="Basic and acidic residues" evidence="12">
    <location>
        <begin position="1"/>
        <end position="13"/>
    </location>
</feature>
<dbReference type="PROSITE" id="PS51278">
    <property type="entry name" value="GATASE_TYPE_2"/>
    <property type="match status" value="1"/>
</dbReference>
<feature type="binding site" evidence="7 10">
    <location>
        <position position="310"/>
    </location>
    <ligand>
        <name>Mg(2+)</name>
        <dbReference type="ChEBI" id="CHEBI:18420"/>
    </ligand>
</feature>
<evidence type="ECO:0000256" key="11">
    <source>
        <dbReference type="PIRSR" id="PIRSR000485-3"/>
    </source>
</evidence>
<dbReference type="InterPro" id="IPR000836">
    <property type="entry name" value="PRTase_dom"/>
</dbReference>
<feature type="binding site" evidence="7 11">
    <location>
        <position position="459"/>
    </location>
    <ligand>
        <name>[4Fe-4S] cluster</name>
        <dbReference type="ChEBI" id="CHEBI:49883"/>
    </ligand>
</feature>
<dbReference type="InterPro" id="IPR017932">
    <property type="entry name" value="GATase_2_dom"/>
</dbReference>
<comment type="caution">
    <text evidence="14">The sequence shown here is derived from an EMBL/GenBank/DDBJ whole genome shotgun (WGS) entry which is preliminary data.</text>
</comment>
<keyword evidence="7 10" id="KW-0460">Magnesium</keyword>
<evidence type="ECO:0000313" key="16">
    <source>
        <dbReference type="Proteomes" id="UP000317366"/>
    </source>
</evidence>
<evidence type="ECO:0000256" key="9">
    <source>
        <dbReference type="PIRSR" id="PIRSR000485-1"/>
    </source>
</evidence>
<dbReference type="Pfam" id="PF13537">
    <property type="entry name" value="GATase_7"/>
    <property type="match status" value="1"/>
</dbReference>
<feature type="region of interest" description="Disordered" evidence="12">
    <location>
        <begin position="1"/>
        <end position="21"/>
    </location>
</feature>
<evidence type="ECO:0000313" key="15">
    <source>
        <dbReference type="EMBL" id="TMQ62644.1"/>
    </source>
</evidence>
<dbReference type="SUPFAM" id="SSF53271">
    <property type="entry name" value="PRTase-like"/>
    <property type="match status" value="1"/>
</dbReference>
<keyword evidence="5 7" id="KW-0658">Purine biosynthesis</keyword>
<dbReference type="InterPro" id="IPR029057">
    <property type="entry name" value="PRTase-like"/>
</dbReference>
<evidence type="ECO:0000256" key="6">
    <source>
        <dbReference type="ARBA" id="ARBA00022962"/>
    </source>
</evidence>
<feature type="domain" description="Glutamine amidotransferase type-2" evidence="13">
    <location>
        <begin position="29"/>
        <end position="247"/>
    </location>
</feature>
<comment type="function">
    <text evidence="7">Catalyzes the formation of phosphoribosylamine from phosphoribosylpyrophosphate (PRPP) and glutamine.</text>
</comment>
<dbReference type="PANTHER" id="PTHR11907">
    <property type="entry name" value="AMIDOPHOSPHORIBOSYLTRANSFERASE"/>
    <property type="match status" value="1"/>
</dbReference>
<dbReference type="Proteomes" id="UP000317366">
    <property type="component" value="Unassembled WGS sequence"/>
</dbReference>
<evidence type="ECO:0000256" key="10">
    <source>
        <dbReference type="PIRSR" id="PIRSR000485-2"/>
    </source>
</evidence>
<dbReference type="GO" id="GO:0051539">
    <property type="term" value="F:4 iron, 4 sulfur cluster binding"/>
    <property type="evidence" value="ECO:0007669"/>
    <property type="project" value="UniProtKB-KW"/>
</dbReference>
<dbReference type="GO" id="GO:0006189">
    <property type="term" value="P:'de novo' IMP biosynthetic process"/>
    <property type="evidence" value="ECO:0007669"/>
    <property type="project" value="UniProtKB-UniRule"/>
</dbReference>
<dbReference type="EC" id="2.4.2.14" evidence="7"/>
<accession>A0A538SP43</accession>
<sequence>MTGREALTEKRESQGVVSRPHGDRLHEECGVFGIWGAENAARLTYAGLYALQHRGQESAGIVATDGVEFHHHKAVGLVSDVFAGSVLDSLKGHIAIGHNRYSTQGSTLLRNAQPLVVDFREGMLALGHNGNLVNAVALRNELEAQGSIFQTTSDTEVILHLIARSKSTEIERMIPEALARCQGAYTLVILAGEKLIGLRDPRGFRPLCLGKRGEAHVLASETCALDMVGAEFIREIAAGELVVIDGSGVRSCPALKPKPARACVFELIYFSRPDSEVFGESVDLVRRRLGRRLAEEHPVAADIVISVPDSSNSAALGFSEASGIPFELGLIRNHYVGRTFIAPQQVKRDFGVNLKFNPVRRILEGKRVVVVDDSIVRGTTSRSLVAMLRGAGAREIHFRVSSPPIGWSCYYGIDTPNRKELIASSHSVEEIRKYLHVDTLGYLSMDGLRACVSRPDDHCYACFDGKYSEWYGEPLDKLAMEQRASTRLEGRR</sequence>
<keyword evidence="7" id="KW-0004">4Fe-4S</keyword>
<dbReference type="Gene3D" id="3.60.20.10">
    <property type="entry name" value="Glutamine Phosphoribosylpyrophosphate, subunit 1, domain 1"/>
    <property type="match status" value="1"/>
</dbReference>
<dbReference type="EMBL" id="VBOX01000071">
    <property type="protein sequence ID" value="TMQ62644.1"/>
    <property type="molecule type" value="Genomic_DNA"/>
</dbReference>
<keyword evidence="3 7" id="KW-0328">Glycosyltransferase</keyword>
<dbReference type="NCBIfam" id="TIGR01134">
    <property type="entry name" value="purF"/>
    <property type="match status" value="1"/>
</dbReference>
<name>A0A538SP43_UNCEI</name>
<keyword evidence="6 7" id="KW-0315">Glutamine amidotransferase</keyword>